<evidence type="ECO:0000256" key="2">
    <source>
        <dbReference type="ARBA" id="ARBA00022485"/>
    </source>
</evidence>
<evidence type="ECO:0000256" key="4">
    <source>
        <dbReference type="ARBA" id="ARBA00022982"/>
    </source>
</evidence>
<evidence type="ECO:0000256" key="6">
    <source>
        <dbReference type="ARBA" id="ARBA00023014"/>
    </source>
</evidence>
<comment type="caution">
    <text evidence="9">The sequence shown here is derived from an EMBL/GenBank/DDBJ whole genome shotgun (WGS) entry which is preliminary data.</text>
</comment>
<dbReference type="Pfam" id="PF12801">
    <property type="entry name" value="Fer4_5"/>
    <property type="match status" value="1"/>
</dbReference>
<feature type="domain" description="4Fe-4S ferredoxin-type" evidence="8">
    <location>
        <begin position="241"/>
        <end position="269"/>
    </location>
</feature>
<evidence type="ECO:0000259" key="8">
    <source>
        <dbReference type="PROSITE" id="PS51379"/>
    </source>
</evidence>
<protein>
    <recommendedName>
        <fullName evidence="8">4Fe-4S ferredoxin-type domain-containing protein</fullName>
    </recommendedName>
</protein>
<dbReference type="GO" id="GO:0005886">
    <property type="term" value="C:plasma membrane"/>
    <property type="evidence" value="ECO:0007669"/>
    <property type="project" value="TreeGrafter"/>
</dbReference>
<keyword evidence="7" id="KW-0812">Transmembrane</keyword>
<dbReference type="AlphaFoldDB" id="A0A0F8WK74"/>
<keyword evidence="5" id="KW-0408">Iron</keyword>
<dbReference type="PROSITE" id="PS51379">
    <property type="entry name" value="4FE4S_FER_2"/>
    <property type="match status" value="1"/>
</dbReference>
<keyword evidence="7" id="KW-0472">Membrane</keyword>
<feature type="transmembrane region" description="Helical" evidence="7">
    <location>
        <begin position="193"/>
        <end position="212"/>
    </location>
</feature>
<keyword evidence="3" id="KW-0479">Metal-binding</keyword>
<feature type="transmembrane region" description="Helical" evidence="7">
    <location>
        <begin position="126"/>
        <end position="148"/>
    </location>
</feature>
<dbReference type="GO" id="GO:0046872">
    <property type="term" value="F:metal ion binding"/>
    <property type="evidence" value="ECO:0007669"/>
    <property type="project" value="UniProtKB-KW"/>
</dbReference>
<dbReference type="PANTHER" id="PTHR30176">
    <property type="entry name" value="FERREDOXIN-TYPE PROTEIN NAPH"/>
    <property type="match status" value="1"/>
</dbReference>
<feature type="transmembrane region" description="Helical" evidence="7">
    <location>
        <begin position="169"/>
        <end position="187"/>
    </location>
</feature>
<keyword evidence="4" id="KW-0249">Electron transport</keyword>
<organism evidence="9">
    <name type="scientific">marine sediment metagenome</name>
    <dbReference type="NCBI Taxonomy" id="412755"/>
    <lineage>
        <taxon>unclassified sequences</taxon>
        <taxon>metagenomes</taxon>
        <taxon>ecological metagenomes</taxon>
    </lineage>
</organism>
<dbReference type="Gene3D" id="3.30.70.20">
    <property type="match status" value="1"/>
</dbReference>
<dbReference type="GO" id="GO:0051539">
    <property type="term" value="F:4 iron, 4 sulfur cluster binding"/>
    <property type="evidence" value="ECO:0007669"/>
    <property type="project" value="UniProtKB-KW"/>
</dbReference>
<keyword evidence="7" id="KW-1133">Transmembrane helix</keyword>
<dbReference type="EMBL" id="LAZR01064675">
    <property type="protein sequence ID" value="KKK57063.1"/>
    <property type="molecule type" value="Genomic_DNA"/>
</dbReference>
<evidence type="ECO:0000256" key="7">
    <source>
        <dbReference type="SAM" id="Phobius"/>
    </source>
</evidence>
<feature type="transmembrane region" description="Helical" evidence="7">
    <location>
        <begin position="43"/>
        <end position="63"/>
    </location>
</feature>
<dbReference type="PANTHER" id="PTHR30176:SF3">
    <property type="entry name" value="FERREDOXIN-TYPE PROTEIN NAPH"/>
    <property type="match status" value="1"/>
</dbReference>
<name>A0A0F8WK74_9ZZZZ</name>
<evidence type="ECO:0000313" key="9">
    <source>
        <dbReference type="EMBL" id="KKK57063.1"/>
    </source>
</evidence>
<evidence type="ECO:0000256" key="5">
    <source>
        <dbReference type="ARBA" id="ARBA00023004"/>
    </source>
</evidence>
<keyword evidence="1" id="KW-0813">Transport</keyword>
<gene>
    <name evidence="9" type="ORF">LCGC14_3058260</name>
</gene>
<dbReference type="InterPro" id="IPR017896">
    <property type="entry name" value="4Fe4S_Fe-S-bd"/>
</dbReference>
<keyword evidence="6" id="KW-0411">Iron-sulfur</keyword>
<accession>A0A0F8WK74</accession>
<reference evidence="9" key="1">
    <citation type="journal article" date="2015" name="Nature">
        <title>Complex archaea that bridge the gap between prokaryotes and eukaryotes.</title>
        <authorList>
            <person name="Spang A."/>
            <person name="Saw J.H."/>
            <person name="Jorgensen S.L."/>
            <person name="Zaremba-Niedzwiedzka K."/>
            <person name="Martijn J."/>
            <person name="Lind A.E."/>
            <person name="van Eijk R."/>
            <person name="Schleper C."/>
            <person name="Guy L."/>
            <person name="Ettema T.J."/>
        </authorList>
    </citation>
    <scope>NUCLEOTIDE SEQUENCE</scope>
</reference>
<evidence type="ECO:0000256" key="3">
    <source>
        <dbReference type="ARBA" id="ARBA00022723"/>
    </source>
</evidence>
<dbReference type="SUPFAM" id="SSF54862">
    <property type="entry name" value="4Fe-4S ferredoxins"/>
    <property type="match status" value="1"/>
</dbReference>
<evidence type="ECO:0000256" key="1">
    <source>
        <dbReference type="ARBA" id="ARBA00022448"/>
    </source>
</evidence>
<proteinExistence type="predicted"/>
<dbReference type="InterPro" id="IPR051684">
    <property type="entry name" value="Electron_Trans/Redox"/>
</dbReference>
<feature type="transmembrane region" description="Helical" evidence="7">
    <location>
        <begin position="75"/>
        <end position="94"/>
    </location>
</feature>
<sequence>MIRNLRHNSLPIIAFLVTCLILGMVQLKVERPMLMAERLVQGSGWIEILLIGIYAAWITNKMLDPSQSARWRRITWTIFTVVFFGQFALGLAGFDKFLMTGKLHLPIPMMILGGPVFRGQISFMPILFLSTIIISGPAWCSQLCYFGAMDNLAAKGKTEMKPVRNKFRTKHILLLLIIIVTLLLRFFGVNTNLTTAFAIAFGVAGIGIILLVSRRKGKMIHCILWCPIGTLVNYMKLVSPFRMYIDDSCTNCMACTRHCNYDALGKPDILNRKPGMTCTYCGDCLASCKTESIRYKFLSLQSTQARNTWIVLTISLHAIFLGLARM</sequence>
<keyword evidence="2" id="KW-0004">4Fe-4S</keyword>